<dbReference type="EMBL" id="HBUF01534765">
    <property type="protein sequence ID" value="CAG6752935.1"/>
    <property type="molecule type" value="Transcribed_RNA"/>
</dbReference>
<dbReference type="EMBL" id="HBUF01534764">
    <property type="protein sequence ID" value="CAG6752932.1"/>
    <property type="molecule type" value="Transcribed_RNA"/>
</dbReference>
<proteinExistence type="predicted"/>
<dbReference type="EMBL" id="HBUF01534763">
    <property type="protein sequence ID" value="CAG6752929.1"/>
    <property type="molecule type" value="Transcribed_RNA"/>
</dbReference>
<dbReference type="EMBL" id="HBUF01534766">
    <property type="protein sequence ID" value="CAG6752938.1"/>
    <property type="molecule type" value="Transcribed_RNA"/>
</dbReference>
<accession>A0A8D8ZS50</accession>
<reference evidence="1" key="1">
    <citation type="submission" date="2021-05" db="EMBL/GenBank/DDBJ databases">
        <authorList>
            <person name="Alioto T."/>
            <person name="Alioto T."/>
            <person name="Gomez Garrido J."/>
        </authorList>
    </citation>
    <scope>NUCLEOTIDE SEQUENCE</scope>
</reference>
<dbReference type="AlphaFoldDB" id="A0A8D8ZS50"/>
<sequence length="100" mass="11876">MTRLRVQRCQTLLQIALLRAQLSDFRQERIGLRKIVCAVLFHLDNAQCKLVSLLLQTEQLVTVWRFAHPVARWRMVIRMRGRGRGKCNGRGFKKKRKKEF</sequence>
<protein>
    <submittedName>
        <fullName evidence="1">Uncharacterized protein</fullName>
    </submittedName>
</protein>
<organism evidence="1">
    <name type="scientific">Cacopsylla melanoneura</name>
    <dbReference type="NCBI Taxonomy" id="428564"/>
    <lineage>
        <taxon>Eukaryota</taxon>
        <taxon>Metazoa</taxon>
        <taxon>Ecdysozoa</taxon>
        <taxon>Arthropoda</taxon>
        <taxon>Hexapoda</taxon>
        <taxon>Insecta</taxon>
        <taxon>Pterygota</taxon>
        <taxon>Neoptera</taxon>
        <taxon>Paraneoptera</taxon>
        <taxon>Hemiptera</taxon>
        <taxon>Sternorrhyncha</taxon>
        <taxon>Psylloidea</taxon>
        <taxon>Psyllidae</taxon>
        <taxon>Psyllinae</taxon>
        <taxon>Cacopsylla</taxon>
    </lineage>
</organism>
<name>A0A8D8ZS50_9HEMI</name>
<evidence type="ECO:0000313" key="1">
    <source>
        <dbReference type="EMBL" id="CAG6752929.1"/>
    </source>
</evidence>